<reference evidence="2" key="1">
    <citation type="submission" date="2014-03" db="EMBL/GenBank/DDBJ databases">
        <authorList>
            <person name="Casaregola S."/>
        </authorList>
    </citation>
    <scope>NUCLEOTIDE SEQUENCE [LARGE SCALE GENOMIC DNA]</scope>
    <source>
        <strain evidence="2">CLIB 918</strain>
    </source>
</reference>
<sequence length="100" mass="10376">MSDNFRKDFSDKAAESVKPDSNKGVFEKAGESITNAADSVAGSVQPDSNKGFFQSGADSASNAKDSASKEGESFIDSAKNLVNSASDYLTGNSAQKPSTK</sequence>
<name>A0A0J9XID8_GEOCN</name>
<dbReference type="PIRSF" id="PIRSF002590">
    <property type="entry name" value="HSP9/HSP12_fun"/>
    <property type="match status" value="1"/>
</dbReference>
<dbReference type="AlphaFoldDB" id="A0A0J9XID8"/>
<accession>A0A0J9XID8</accession>
<feature type="compositionally biased region" description="Basic and acidic residues" evidence="1">
    <location>
        <begin position="1"/>
        <end position="30"/>
    </location>
</feature>
<dbReference type="OrthoDB" id="2348401at2759"/>
<evidence type="ECO:0000313" key="3">
    <source>
        <dbReference type="Proteomes" id="UP000242525"/>
    </source>
</evidence>
<gene>
    <name evidence="2" type="ORF">BN980_GECA18s02078g</name>
</gene>
<proteinExistence type="predicted"/>
<dbReference type="STRING" id="1173061.A0A0J9XID8"/>
<evidence type="ECO:0000256" key="1">
    <source>
        <dbReference type="SAM" id="MobiDB-lite"/>
    </source>
</evidence>
<dbReference type="EMBL" id="CCBN010000018">
    <property type="protein sequence ID" value="CDO57083.1"/>
    <property type="molecule type" value="Genomic_DNA"/>
</dbReference>
<dbReference type="Pfam" id="PF04119">
    <property type="entry name" value="HSP9_HSP12"/>
    <property type="match status" value="1"/>
</dbReference>
<comment type="caution">
    <text evidence="2">The sequence shown here is derived from an EMBL/GenBank/DDBJ whole genome shotgun (WGS) entry which is preliminary data.</text>
</comment>
<feature type="region of interest" description="Disordered" evidence="1">
    <location>
        <begin position="1"/>
        <end position="72"/>
    </location>
</feature>
<organism evidence="2 3">
    <name type="scientific">Geotrichum candidum</name>
    <name type="common">Oospora lactis</name>
    <name type="synonym">Dipodascus geotrichum</name>
    <dbReference type="NCBI Taxonomy" id="1173061"/>
    <lineage>
        <taxon>Eukaryota</taxon>
        <taxon>Fungi</taxon>
        <taxon>Dikarya</taxon>
        <taxon>Ascomycota</taxon>
        <taxon>Saccharomycotina</taxon>
        <taxon>Dipodascomycetes</taxon>
        <taxon>Dipodascales</taxon>
        <taxon>Dipodascaceae</taxon>
        <taxon>Geotrichum</taxon>
    </lineage>
</organism>
<dbReference type="Gene3D" id="6.10.280.100">
    <property type="match status" value="1"/>
</dbReference>
<keyword evidence="3" id="KW-1185">Reference proteome</keyword>
<protein>
    <submittedName>
        <fullName evidence="2">Similar to Saccharomyces cerevisiae YFL014W HSP12 Plasma membrane protein involved in maintaining membrane organization in stress conditions</fullName>
    </submittedName>
</protein>
<dbReference type="InterPro" id="IPR007250">
    <property type="entry name" value="HSP9_HSP12"/>
</dbReference>
<evidence type="ECO:0000313" key="2">
    <source>
        <dbReference type="EMBL" id="CDO57083.1"/>
    </source>
</evidence>
<dbReference type="Proteomes" id="UP000242525">
    <property type="component" value="Unassembled WGS sequence"/>
</dbReference>